<comment type="caution">
    <text evidence="1">The sequence shown here is derived from an EMBL/GenBank/DDBJ whole genome shotgun (WGS) entry which is preliminary data.</text>
</comment>
<gene>
    <name evidence="1" type="ORF">Tco_0751675</name>
</gene>
<accession>A0ABQ4Z4P2</accession>
<reference evidence="1" key="2">
    <citation type="submission" date="2022-01" db="EMBL/GenBank/DDBJ databases">
        <authorList>
            <person name="Yamashiro T."/>
            <person name="Shiraishi A."/>
            <person name="Satake H."/>
            <person name="Nakayama K."/>
        </authorList>
    </citation>
    <scope>NUCLEOTIDE SEQUENCE</scope>
</reference>
<reference evidence="1" key="1">
    <citation type="journal article" date="2022" name="Int. J. Mol. Sci.">
        <title>Draft Genome of Tanacetum Coccineum: Genomic Comparison of Closely Related Tanacetum-Family Plants.</title>
        <authorList>
            <person name="Yamashiro T."/>
            <person name="Shiraishi A."/>
            <person name="Nakayama K."/>
            <person name="Satake H."/>
        </authorList>
    </citation>
    <scope>NUCLEOTIDE SEQUENCE</scope>
</reference>
<sequence length="257" mass="29133">MIVATRSKFQMTFLKNEGGFRIEGLICGSFWAIYALLKEANEIDEMSNNSKPQRKCRESAVNIDLFSFHGFGLNRPRSNGAQSEARNSYFIHGILEYKKFSDNADSGDIDCAKPSERVIVKRKGMFKEGIVLDQSFSVFGICSMRMMLSFLGHQAVAKVRMFVLVVSPFYYLGLEWEFDSLNEKDAICIHARESIDCDMPFRICGEVTRLGIKWSPVDKNCIVFSCLENLRSMALQLPGSTFLVDGIEVQDRSRVPL</sequence>
<dbReference type="Proteomes" id="UP001151760">
    <property type="component" value="Unassembled WGS sequence"/>
</dbReference>
<protein>
    <submittedName>
        <fullName evidence="1">Uncharacterized protein</fullName>
    </submittedName>
</protein>
<keyword evidence="2" id="KW-1185">Reference proteome</keyword>
<organism evidence="1 2">
    <name type="scientific">Tanacetum coccineum</name>
    <dbReference type="NCBI Taxonomy" id="301880"/>
    <lineage>
        <taxon>Eukaryota</taxon>
        <taxon>Viridiplantae</taxon>
        <taxon>Streptophyta</taxon>
        <taxon>Embryophyta</taxon>
        <taxon>Tracheophyta</taxon>
        <taxon>Spermatophyta</taxon>
        <taxon>Magnoliopsida</taxon>
        <taxon>eudicotyledons</taxon>
        <taxon>Gunneridae</taxon>
        <taxon>Pentapetalae</taxon>
        <taxon>asterids</taxon>
        <taxon>campanulids</taxon>
        <taxon>Asterales</taxon>
        <taxon>Asteraceae</taxon>
        <taxon>Asteroideae</taxon>
        <taxon>Anthemideae</taxon>
        <taxon>Anthemidinae</taxon>
        <taxon>Tanacetum</taxon>
    </lineage>
</organism>
<evidence type="ECO:0000313" key="2">
    <source>
        <dbReference type="Proteomes" id="UP001151760"/>
    </source>
</evidence>
<name>A0ABQ4Z4P2_9ASTR</name>
<proteinExistence type="predicted"/>
<evidence type="ECO:0000313" key="1">
    <source>
        <dbReference type="EMBL" id="GJS85134.1"/>
    </source>
</evidence>
<dbReference type="EMBL" id="BQNB010011027">
    <property type="protein sequence ID" value="GJS85134.1"/>
    <property type="molecule type" value="Genomic_DNA"/>
</dbReference>